<accession>A0A255XNW3</accession>
<feature type="binding site" evidence="14">
    <location>
        <position position="179"/>
    </location>
    <ligand>
        <name>[4Fe-4S] cluster</name>
        <dbReference type="ChEBI" id="CHEBI:49883"/>
        <label>2</label>
        <note>4Fe-4S-S-AdoMet</note>
    </ligand>
</feature>
<evidence type="ECO:0000256" key="7">
    <source>
        <dbReference type="ARBA" id="ARBA00022723"/>
    </source>
</evidence>
<dbReference type="SUPFAM" id="SSF102114">
    <property type="entry name" value="Radical SAM enzymes"/>
    <property type="match status" value="1"/>
</dbReference>
<feature type="domain" description="Radical SAM core" evidence="17">
    <location>
        <begin position="161"/>
        <end position="393"/>
    </location>
</feature>
<dbReference type="SFLD" id="SFLDF00273">
    <property type="entry name" value="(dimethylallyl)adenosine_tRNA"/>
    <property type="match status" value="1"/>
</dbReference>
<evidence type="ECO:0000256" key="10">
    <source>
        <dbReference type="ARBA" id="ARBA00033765"/>
    </source>
</evidence>
<feature type="binding site" evidence="14">
    <location>
        <position position="12"/>
    </location>
    <ligand>
        <name>[4Fe-4S] cluster</name>
        <dbReference type="ChEBI" id="CHEBI:49883"/>
        <label>1</label>
    </ligand>
</feature>
<gene>
    <name evidence="14" type="primary">miaB</name>
    <name evidence="18" type="ORF">CHR90_13900</name>
</gene>
<keyword evidence="7 14" id="KW-0479">Metal-binding</keyword>
<evidence type="ECO:0000256" key="3">
    <source>
        <dbReference type="ARBA" id="ARBA00022490"/>
    </source>
</evidence>
<dbReference type="SFLD" id="SFLDS00029">
    <property type="entry name" value="Radical_SAM"/>
    <property type="match status" value="1"/>
</dbReference>
<dbReference type="FunFam" id="3.40.50.12160:FF:000001">
    <property type="entry name" value="tRNA-2-methylthio-N(6)-dimethylallyladenosine synthase"/>
    <property type="match status" value="1"/>
</dbReference>
<feature type="binding site" evidence="14">
    <location>
        <position position="48"/>
    </location>
    <ligand>
        <name>[4Fe-4S] cluster</name>
        <dbReference type="ChEBI" id="CHEBI:49883"/>
        <label>1</label>
    </ligand>
</feature>
<dbReference type="NCBIfam" id="TIGR01574">
    <property type="entry name" value="miaB-methiolase"/>
    <property type="match status" value="1"/>
</dbReference>
<evidence type="ECO:0000256" key="8">
    <source>
        <dbReference type="ARBA" id="ARBA00023004"/>
    </source>
</evidence>
<evidence type="ECO:0000313" key="19">
    <source>
        <dbReference type="Proteomes" id="UP000216361"/>
    </source>
</evidence>
<dbReference type="FunFam" id="3.80.30.20:FF:000001">
    <property type="entry name" value="tRNA-2-methylthio-N(6)-dimethylallyladenosine synthase 2"/>
    <property type="match status" value="1"/>
</dbReference>
<dbReference type="InterPro" id="IPR006638">
    <property type="entry name" value="Elp3/MiaA/NifB-like_rSAM"/>
</dbReference>
<feature type="domain" description="MTTase N-terminal" evidence="16">
    <location>
        <begin position="3"/>
        <end position="120"/>
    </location>
</feature>
<dbReference type="PANTHER" id="PTHR43020">
    <property type="entry name" value="CDK5 REGULATORY SUBUNIT-ASSOCIATED PROTEIN 1"/>
    <property type="match status" value="1"/>
</dbReference>
<dbReference type="InterPro" id="IPR007197">
    <property type="entry name" value="rSAM"/>
</dbReference>
<comment type="function">
    <text evidence="1 14">Catalyzes the methylthiolation of N6-(dimethylallyl)adenosine (i(6)A), leading to the formation of 2-methylthio-N6-(dimethylallyl)adenosine (ms(2)i(6)A) at position 37 in tRNAs that read codons beginning with uridine.</text>
</comment>
<dbReference type="InterPro" id="IPR058240">
    <property type="entry name" value="rSAM_sf"/>
</dbReference>
<dbReference type="Pfam" id="PF01938">
    <property type="entry name" value="TRAM"/>
    <property type="match status" value="1"/>
</dbReference>
<evidence type="ECO:0000256" key="13">
    <source>
        <dbReference type="ARBA" id="ARBA00052587"/>
    </source>
</evidence>
<evidence type="ECO:0000259" key="17">
    <source>
        <dbReference type="PROSITE" id="PS51918"/>
    </source>
</evidence>
<comment type="catalytic activity">
    <reaction evidence="13">
        <text>N(6)-dimethylallyladenosine(37) in tRNA + (sulfur carrier)-SH + AH2 + 2 S-adenosyl-L-methionine = 2-methylsulfanyl-N(6)-dimethylallyladenosine(37) in tRNA + (sulfur carrier)-H + 5'-deoxyadenosine + L-methionine + A + S-adenosyl-L-homocysteine + 2 H(+)</text>
        <dbReference type="Rhea" id="RHEA:37067"/>
        <dbReference type="Rhea" id="RHEA-COMP:10375"/>
        <dbReference type="Rhea" id="RHEA-COMP:10376"/>
        <dbReference type="Rhea" id="RHEA-COMP:14737"/>
        <dbReference type="Rhea" id="RHEA-COMP:14739"/>
        <dbReference type="ChEBI" id="CHEBI:13193"/>
        <dbReference type="ChEBI" id="CHEBI:15378"/>
        <dbReference type="ChEBI" id="CHEBI:17319"/>
        <dbReference type="ChEBI" id="CHEBI:17499"/>
        <dbReference type="ChEBI" id="CHEBI:29917"/>
        <dbReference type="ChEBI" id="CHEBI:57844"/>
        <dbReference type="ChEBI" id="CHEBI:57856"/>
        <dbReference type="ChEBI" id="CHEBI:59789"/>
        <dbReference type="ChEBI" id="CHEBI:64428"/>
        <dbReference type="ChEBI" id="CHEBI:74415"/>
        <dbReference type="ChEBI" id="CHEBI:74417"/>
        <dbReference type="EC" id="2.8.4.3"/>
    </reaction>
    <physiologicalReaction direction="left-to-right" evidence="13">
        <dbReference type="Rhea" id="RHEA:37068"/>
    </physiologicalReaction>
</comment>
<dbReference type="InterPro" id="IPR002792">
    <property type="entry name" value="TRAM_dom"/>
</dbReference>
<dbReference type="Proteomes" id="UP000216361">
    <property type="component" value="Unassembled WGS sequence"/>
</dbReference>
<dbReference type="Gene3D" id="3.40.50.12160">
    <property type="entry name" value="Methylthiotransferase, N-terminal domain"/>
    <property type="match status" value="1"/>
</dbReference>
<organism evidence="18 19">
    <name type="scientific">Elstera cyanobacteriorum</name>
    <dbReference type="NCBI Taxonomy" id="2022747"/>
    <lineage>
        <taxon>Bacteria</taxon>
        <taxon>Pseudomonadati</taxon>
        <taxon>Pseudomonadota</taxon>
        <taxon>Alphaproteobacteria</taxon>
        <taxon>Rhodospirillales</taxon>
        <taxon>Rhodospirillaceae</taxon>
        <taxon>Elstera</taxon>
    </lineage>
</organism>
<evidence type="ECO:0000256" key="1">
    <source>
        <dbReference type="ARBA" id="ARBA00003234"/>
    </source>
</evidence>
<feature type="domain" description="TRAM" evidence="15">
    <location>
        <begin position="396"/>
        <end position="458"/>
    </location>
</feature>
<proteinExistence type="inferred from homology"/>
<reference evidence="18 19" key="1">
    <citation type="submission" date="2017-07" db="EMBL/GenBank/DDBJ databases">
        <title>Elstera cyanobacteriorum sp. nov., a novel bacterium isolated from cyanobacterial aggregates in a eutrophic lake.</title>
        <authorList>
            <person name="Cai H."/>
        </authorList>
    </citation>
    <scope>NUCLEOTIDE SEQUENCE [LARGE SCALE GENOMIC DNA]</scope>
    <source>
        <strain evidence="18 19">TH019</strain>
    </source>
</reference>
<dbReference type="InterPro" id="IPR023404">
    <property type="entry name" value="rSAM_horseshoe"/>
</dbReference>
<dbReference type="InterPro" id="IPR005839">
    <property type="entry name" value="Methylthiotransferase"/>
</dbReference>
<comment type="similarity">
    <text evidence="14">Belongs to the methylthiotransferase family. MiaB subfamily.</text>
</comment>
<dbReference type="AlphaFoldDB" id="A0A255XNW3"/>
<dbReference type="HAMAP" id="MF_01864">
    <property type="entry name" value="tRNA_metthiotr_MiaB"/>
    <property type="match status" value="1"/>
</dbReference>
<evidence type="ECO:0000256" key="14">
    <source>
        <dbReference type="HAMAP-Rule" id="MF_01864"/>
    </source>
</evidence>
<dbReference type="SFLD" id="SFLDG01061">
    <property type="entry name" value="methylthiotransferase"/>
    <property type="match status" value="1"/>
</dbReference>
<keyword evidence="4 14" id="KW-0808">Transferase</keyword>
<keyword evidence="5 14" id="KW-0949">S-adenosyl-L-methionine</keyword>
<dbReference type="Gene3D" id="3.80.30.20">
    <property type="entry name" value="tm_1862 like domain"/>
    <property type="match status" value="1"/>
</dbReference>
<dbReference type="GO" id="GO:0005829">
    <property type="term" value="C:cytosol"/>
    <property type="evidence" value="ECO:0007669"/>
    <property type="project" value="TreeGrafter"/>
</dbReference>
<comment type="subcellular location">
    <subcellularLocation>
        <location evidence="14">Cytoplasm</location>
    </subcellularLocation>
</comment>
<dbReference type="InterPro" id="IPR013848">
    <property type="entry name" value="Methylthiotransferase_N"/>
</dbReference>
<evidence type="ECO:0000256" key="4">
    <source>
        <dbReference type="ARBA" id="ARBA00022679"/>
    </source>
</evidence>
<dbReference type="EMBL" id="NOXS01000033">
    <property type="protein sequence ID" value="OYQ18054.1"/>
    <property type="molecule type" value="Genomic_DNA"/>
</dbReference>
<comment type="cofactor">
    <cofactor evidence="14">
        <name>[4Fe-4S] cluster</name>
        <dbReference type="ChEBI" id="CHEBI:49883"/>
    </cofactor>
    <text evidence="14">Binds 2 [4Fe-4S] clusters. One cluster is coordinated with 3 cysteines and an exchangeable S-adenosyl-L-methionine.</text>
</comment>
<keyword evidence="8 14" id="KW-0408">Iron</keyword>
<evidence type="ECO:0000259" key="15">
    <source>
        <dbReference type="PROSITE" id="PS50926"/>
    </source>
</evidence>
<evidence type="ECO:0000256" key="11">
    <source>
        <dbReference type="ARBA" id="ARBA00050926"/>
    </source>
</evidence>
<evidence type="ECO:0000256" key="5">
    <source>
        <dbReference type="ARBA" id="ARBA00022691"/>
    </source>
</evidence>
<protein>
    <recommendedName>
        <fullName evidence="10 14">tRNA-2-methylthio-N(6)-dimethylallyladenosine synthase</fullName>
        <ecNumber evidence="10 14">2.8.4.3</ecNumber>
    </recommendedName>
    <alternativeName>
        <fullName evidence="14">(Dimethylallyl)adenosine tRNA methylthiotransferase MiaB</fullName>
    </alternativeName>
    <alternativeName>
        <fullName evidence="14">tRNA-i(6)A37 methylthiotransferase</fullName>
    </alternativeName>
</protein>
<dbReference type="PANTHER" id="PTHR43020:SF2">
    <property type="entry name" value="MITOCHONDRIAL TRNA METHYLTHIOTRANSFERASE CDK5RAP1"/>
    <property type="match status" value="1"/>
</dbReference>
<evidence type="ECO:0000256" key="9">
    <source>
        <dbReference type="ARBA" id="ARBA00023014"/>
    </source>
</evidence>
<keyword evidence="3 14" id="KW-0963">Cytoplasm</keyword>
<dbReference type="SFLD" id="SFLDG01082">
    <property type="entry name" value="B12-binding_domain_containing"/>
    <property type="match status" value="1"/>
</dbReference>
<feature type="binding site" evidence="14">
    <location>
        <position position="175"/>
    </location>
    <ligand>
        <name>[4Fe-4S] cluster</name>
        <dbReference type="ChEBI" id="CHEBI:49883"/>
        <label>2</label>
        <note>4Fe-4S-S-AdoMet</note>
    </ligand>
</feature>
<dbReference type="RefSeq" id="WP_094409616.1">
    <property type="nucleotide sequence ID" value="NZ_BMJZ01000002.1"/>
</dbReference>
<dbReference type="InterPro" id="IPR038135">
    <property type="entry name" value="Methylthiotransferase_N_sf"/>
</dbReference>
<dbReference type="NCBIfam" id="TIGR00089">
    <property type="entry name" value="MiaB/RimO family radical SAM methylthiotransferase"/>
    <property type="match status" value="1"/>
</dbReference>
<evidence type="ECO:0000256" key="6">
    <source>
        <dbReference type="ARBA" id="ARBA00022694"/>
    </source>
</evidence>
<dbReference type="PROSITE" id="PS50926">
    <property type="entry name" value="TRAM"/>
    <property type="match status" value="1"/>
</dbReference>
<comment type="subunit">
    <text evidence="14">Monomer.</text>
</comment>
<keyword evidence="19" id="KW-1185">Reference proteome</keyword>
<dbReference type="PROSITE" id="PS51449">
    <property type="entry name" value="MTTASE_N"/>
    <property type="match status" value="1"/>
</dbReference>
<dbReference type="OrthoDB" id="9805215at2"/>
<keyword evidence="6 14" id="KW-0819">tRNA processing</keyword>
<feature type="binding site" evidence="14">
    <location>
        <position position="182"/>
    </location>
    <ligand>
        <name>[4Fe-4S] cluster</name>
        <dbReference type="ChEBI" id="CHEBI:49883"/>
        <label>2</label>
        <note>4Fe-4S-S-AdoMet</note>
    </ligand>
</feature>
<evidence type="ECO:0000256" key="12">
    <source>
        <dbReference type="ARBA" id="ARBA00052380"/>
    </source>
</evidence>
<evidence type="ECO:0000259" key="16">
    <source>
        <dbReference type="PROSITE" id="PS51449"/>
    </source>
</evidence>
<dbReference type="GO" id="GO:0051539">
    <property type="term" value="F:4 iron, 4 sulfur cluster binding"/>
    <property type="evidence" value="ECO:0007669"/>
    <property type="project" value="UniProtKB-UniRule"/>
</dbReference>
<sequence length="473" mass="51464">MTKKLFIRTYGCQMNVYDSARMADVLGPLGYAAVETPEAADMVIVNTCHIREHASEKTFSELGRLKQIKQDKSGEYIIAVAGCVAQAEGEEILARAPYVDIVLGPQTYHRLPEMVARAERGAAQNRLRNEVGAGRKVAGLGILDTDFPVEAKFDFLPAPTGAPGVTAFLSIQEGCDKFCTFCVVPYTRGAEYSRSVAQIVTEAEQLVALGVREVTLLGQNVNAYHGDGPDGTAWTLAQLAYRLAEIPGLERIRYTTSHPRDMDDALIAAHGDLPQLMPFLHLPVQSGSDRILQAMNRQHTADHYRRIIDKLRTARPDLCLSTDLIVGFPGESDADFQATLQLVRDVTFPAAFSFKYSARPGTPAATMAGQVEEAVKEARLAELNAVLQTQLTDFNRALVGKTLPVLFEKAGRHAGQMVGRSPYLQPVHVQGAADLIGQVRLVEIDQDHSFSLSGRLVAGPVPDVPPAAMRMTA</sequence>
<dbReference type="GO" id="GO:0046872">
    <property type="term" value="F:metal ion binding"/>
    <property type="evidence" value="ECO:0007669"/>
    <property type="project" value="UniProtKB-KW"/>
</dbReference>
<dbReference type="InterPro" id="IPR006463">
    <property type="entry name" value="MiaB_methiolase"/>
</dbReference>
<comment type="catalytic activity">
    <reaction evidence="11">
        <text>N(6)-dimethylallyladenosine(37) in tRNA + (sulfur carrier)-SH + AH2 + S-adenosyl-L-methionine = 2-thio-N(6)-dimethylallyladenosine(37) in tRNA + (sulfur carrier)-H + 5'-deoxyadenosine + L-methionine + A + H(+)</text>
        <dbReference type="Rhea" id="RHEA:36339"/>
        <dbReference type="Rhea" id="RHEA-COMP:10375"/>
        <dbReference type="Rhea" id="RHEA-COMP:10377"/>
        <dbReference type="Rhea" id="RHEA-COMP:14737"/>
        <dbReference type="Rhea" id="RHEA-COMP:14739"/>
        <dbReference type="ChEBI" id="CHEBI:13193"/>
        <dbReference type="ChEBI" id="CHEBI:15378"/>
        <dbReference type="ChEBI" id="CHEBI:17319"/>
        <dbReference type="ChEBI" id="CHEBI:17499"/>
        <dbReference type="ChEBI" id="CHEBI:29917"/>
        <dbReference type="ChEBI" id="CHEBI:57844"/>
        <dbReference type="ChEBI" id="CHEBI:59789"/>
        <dbReference type="ChEBI" id="CHEBI:64428"/>
        <dbReference type="ChEBI" id="CHEBI:74415"/>
        <dbReference type="ChEBI" id="CHEBI:74416"/>
    </reaction>
    <physiologicalReaction direction="left-to-right" evidence="11">
        <dbReference type="Rhea" id="RHEA:36340"/>
    </physiologicalReaction>
</comment>
<dbReference type="CDD" id="cd01335">
    <property type="entry name" value="Radical_SAM"/>
    <property type="match status" value="1"/>
</dbReference>
<dbReference type="InterPro" id="IPR020612">
    <property type="entry name" value="Methylthiotransferase_CS"/>
</dbReference>
<keyword evidence="2 14" id="KW-0004">4Fe-4S</keyword>
<evidence type="ECO:0000256" key="2">
    <source>
        <dbReference type="ARBA" id="ARBA00022485"/>
    </source>
</evidence>
<comment type="caution">
    <text evidence="18">The sequence shown here is derived from an EMBL/GenBank/DDBJ whole genome shotgun (WGS) entry which is preliminary data.</text>
</comment>
<keyword evidence="9 14" id="KW-0411">Iron-sulfur</keyword>
<dbReference type="GO" id="GO:0035597">
    <property type="term" value="F:tRNA-2-methylthio-N(6)-dimethylallyladenosine(37) synthase activity"/>
    <property type="evidence" value="ECO:0007669"/>
    <property type="project" value="UniProtKB-EC"/>
</dbReference>
<dbReference type="EC" id="2.8.4.3" evidence="10 14"/>
<dbReference type="PROSITE" id="PS01278">
    <property type="entry name" value="MTTASE_RADICAL"/>
    <property type="match status" value="1"/>
</dbReference>
<name>A0A255XNW3_9PROT</name>
<dbReference type="Pfam" id="PF04055">
    <property type="entry name" value="Radical_SAM"/>
    <property type="match status" value="1"/>
</dbReference>
<dbReference type="SMART" id="SM00729">
    <property type="entry name" value="Elp3"/>
    <property type="match status" value="1"/>
</dbReference>
<comment type="catalytic activity">
    <reaction evidence="12">
        <text>2-thio-N(6)-dimethylallyladenosine(37) in tRNA + S-adenosyl-L-methionine = 2-methylsulfanyl-N(6)-dimethylallyladenosine(37) in tRNA + S-adenosyl-L-homocysteine + H(+)</text>
        <dbReference type="Rhea" id="RHEA:37063"/>
        <dbReference type="Rhea" id="RHEA-COMP:10376"/>
        <dbReference type="Rhea" id="RHEA-COMP:10377"/>
        <dbReference type="ChEBI" id="CHEBI:15378"/>
        <dbReference type="ChEBI" id="CHEBI:57856"/>
        <dbReference type="ChEBI" id="CHEBI:59789"/>
        <dbReference type="ChEBI" id="CHEBI:74416"/>
        <dbReference type="ChEBI" id="CHEBI:74417"/>
    </reaction>
    <physiologicalReaction direction="left-to-right" evidence="12">
        <dbReference type="Rhea" id="RHEA:37064"/>
    </physiologicalReaction>
</comment>
<dbReference type="Pfam" id="PF00919">
    <property type="entry name" value="UPF0004"/>
    <property type="match status" value="1"/>
</dbReference>
<dbReference type="PROSITE" id="PS51918">
    <property type="entry name" value="RADICAL_SAM"/>
    <property type="match status" value="1"/>
</dbReference>
<evidence type="ECO:0000313" key="18">
    <source>
        <dbReference type="EMBL" id="OYQ18054.1"/>
    </source>
</evidence>
<feature type="binding site" evidence="14">
    <location>
        <position position="83"/>
    </location>
    <ligand>
        <name>[4Fe-4S] cluster</name>
        <dbReference type="ChEBI" id="CHEBI:49883"/>
        <label>1</label>
    </ligand>
</feature>